<dbReference type="RefSeq" id="WP_207332479.1">
    <property type="nucleotide sequence ID" value="NZ_JAFMYW010000012.1"/>
</dbReference>
<keyword evidence="1" id="KW-0449">Lipoprotein</keyword>
<proteinExistence type="predicted"/>
<keyword evidence="2" id="KW-1185">Reference proteome</keyword>
<dbReference type="EMBL" id="JAFMYW010000012">
    <property type="protein sequence ID" value="MBO0952525.1"/>
    <property type="molecule type" value="Genomic_DNA"/>
</dbReference>
<dbReference type="Proteomes" id="UP000664628">
    <property type="component" value="Unassembled WGS sequence"/>
</dbReference>
<sequence length="149" mass="16151">MKKMILFLVFVLTLTACKKETDIKPIPALADKFAGSYQLNSFRFTDGQTELDLPTLPVSGNGQSVSGTVTLVKVAGATLNLELVIKATGVQDYRERIENVEVKQVGSEYGLFSGTLRIADVDGAMLIFNVAQTDPTTSKTITMAFVAKR</sequence>
<name>A0ABS3JR99_9BACT</name>
<dbReference type="PROSITE" id="PS51257">
    <property type="entry name" value="PROKAR_LIPOPROTEIN"/>
    <property type="match status" value="1"/>
</dbReference>
<organism evidence="1 2">
    <name type="scientific">Fibrella forsythiae</name>
    <dbReference type="NCBI Taxonomy" id="2817061"/>
    <lineage>
        <taxon>Bacteria</taxon>
        <taxon>Pseudomonadati</taxon>
        <taxon>Bacteroidota</taxon>
        <taxon>Cytophagia</taxon>
        <taxon>Cytophagales</taxon>
        <taxon>Spirosomataceae</taxon>
        <taxon>Fibrella</taxon>
    </lineage>
</organism>
<comment type="caution">
    <text evidence="1">The sequence shown here is derived from an EMBL/GenBank/DDBJ whole genome shotgun (WGS) entry which is preliminary data.</text>
</comment>
<accession>A0ABS3JR99</accession>
<evidence type="ECO:0000313" key="2">
    <source>
        <dbReference type="Proteomes" id="UP000664628"/>
    </source>
</evidence>
<reference evidence="1 2" key="1">
    <citation type="submission" date="2021-03" db="EMBL/GenBank/DDBJ databases">
        <title>Fibrella sp. HMF5405 genome sequencing and assembly.</title>
        <authorList>
            <person name="Kang H."/>
            <person name="Kim H."/>
            <person name="Bae S."/>
            <person name="Joh K."/>
        </authorList>
    </citation>
    <scope>NUCLEOTIDE SEQUENCE [LARGE SCALE GENOMIC DNA]</scope>
    <source>
        <strain evidence="1 2">HMF5405</strain>
    </source>
</reference>
<evidence type="ECO:0000313" key="1">
    <source>
        <dbReference type="EMBL" id="MBO0952525.1"/>
    </source>
</evidence>
<protein>
    <submittedName>
        <fullName evidence="1">Membrane lipoprotein lipid attachment site-containing protein</fullName>
    </submittedName>
</protein>
<gene>
    <name evidence="1" type="ORF">J2I46_28335</name>
</gene>